<dbReference type="Proteomes" id="UP000271531">
    <property type="component" value="Unassembled WGS sequence"/>
</dbReference>
<name>A0A3M6HS56_PSEAJ</name>
<gene>
    <name evidence="1" type="ORF">ALP03_200210</name>
</gene>
<reference evidence="1 2" key="1">
    <citation type="submission" date="2018-08" db="EMBL/GenBank/DDBJ databases">
        <title>Recombination of ecologically and evolutionarily significant loci maintains genetic cohesion in the Pseudomonas syringae species complex.</title>
        <authorList>
            <person name="Dillon M."/>
            <person name="Thakur S."/>
            <person name="Almeida R.N.D."/>
            <person name="Weir B.S."/>
            <person name="Guttman D.S."/>
        </authorList>
    </citation>
    <scope>NUCLEOTIDE SEQUENCE [LARGE SCALE GENOMIC DNA]</scope>
    <source>
        <strain evidence="1 2">ICMP 4525</strain>
    </source>
</reference>
<evidence type="ECO:0000313" key="2">
    <source>
        <dbReference type="Proteomes" id="UP000271531"/>
    </source>
</evidence>
<dbReference type="AlphaFoldDB" id="A0A3M6HS56"/>
<proteinExistence type="predicted"/>
<comment type="caution">
    <text evidence="1">The sequence shown here is derived from an EMBL/GenBank/DDBJ whole genome shotgun (WGS) entry which is preliminary data.</text>
</comment>
<sequence length="79" mass="8871">MPTTKEIQVQKVYSIIESIKEASAKHDIQNVVWNWGRAYSYADCLRSCQLITSGEASKLQDLAFAAQIGQVKPDNKSIR</sequence>
<organism evidence="1 2">
    <name type="scientific">Pseudomonas amygdali pv. tabaci</name>
    <name type="common">Pseudomonas syringae pv. tabaci</name>
    <dbReference type="NCBI Taxonomy" id="322"/>
    <lineage>
        <taxon>Bacteria</taxon>
        <taxon>Pseudomonadati</taxon>
        <taxon>Pseudomonadota</taxon>
        <taxon>Gammaproteobacteria</taxon>
        <taxon>Pseudomonadales</taxon>
        <taxon>Pseudomonadaceae</taxon>
        <taxon>Pseudomonas</taxon>
        <taxon>Pseudomonas amygdali</taxon>
    </lineage>
</organism>
<dbReference type="EMBL" id="RBVA01000214">
    <property type="protein sequence ID" value="RMW07754.1"/>
    <property type="molecule type" value="Genomic_DNA"/>
</dbReference>
<evidence type="ECO:0000313" key="1">
    <source>
        <dbReference type="EMBL" id="RMW07754.1"/>
    </source>
</evidence>
<accession>A0A3M6HS56</accession>
<protein>
    <submittedName>
        <fullName evidence="1">Uncharacterized protein</fullName>
    </submittedName>
</protein>